<dbReference type="InterPro" id="IPR050354">
    <property type="entry name" value="F-box/kelch-repeat_ARATH"/>
</dbReference>
<dbReference type="AlphaFoldDB" id="A0AAU9RZR6"/>
<dbReference type="InterPro" id="IPR015915">
    <property type="entry name" value="Kelch-typ_b-propeller"/>
</dbReference>
<reference evidence="2 3" key="1">
    <citation type="submission" date="2022-03" db="EMBL/GenBank/DDBJ databases">
        <authorList>
            <person name="Nunn A."/>
            <person name="Chopra R."/>
            <person name="Nunn A."/>
            <person name="Contreras Garrido A."/>
        </authorList>
    </citation>
    <scope>NUCLEOTIDE SEQUENCE [LARGE SCALE GENOMIC DNA]</scope>
</reference>
<keyword evidence="3" id="KW-1185">Reference proteome</keyword>
<dbReference type="InterPro" id="IPR057499">
    <property type="entry name" value="Kelch_FKB95"/>
</dbReference>
<accession>A0AAU9RZR6</accession>
<dbReference type="SUPFAM" id="SSF117281">
    <property type="entry name" value="Kelch motif"/>
    <property type="match status" value="1"/>
</dbReference>
<organism evidence="2 3">
    <name type="scientific">Thlaspi arvense</name>
    <name type="common">Field penny-cress</name>
    <dbReference type="NCBI Taxonomy" id="13288"/>
    <lineage>
        <taxon>Eukaryota</taxon>
        <taxon>Viridiplantae</taxon>
        <taxon>Streptophyta</taxon>
        <taxon>Embryophyta</taxon>
        <taxon>Tracheophyta</taxon>
        <taxon>Spermatophyta</taxon>
        <taxon>Magnoliopsida</taxon>
        <taxon>eudicotyledons</taxon>
        <taxon>Gunneridae</taxon>
        <taxon>Pentapetalae</taxon>
        <taxon>rosids</taxon>
        <taxon>malvids</taxon>
        <taxon>Brassicales</taxon>
        <taxon>Brassicaceae</taxon>
        <taxon>Thlaspideae</taxon>
        <taxon>Thlaspi</taxon>
    </lineage>
</organism>
<evidence type="ECO:0000313" key="2">
    <source>
        <dbReference type="EMBL" id="CAH2051398.1"/>
    </source>
</evidence>
<dbReference type="EMBL" id="OU466859">
    <property type="protein sequence ID" value="CAH2051398.1"/>
    <property type="molecule type" value="Genomic_DNA"/>
</dbReference>
<gene>
    <name evidence="2" type="ORF">TAV2_LOCUS11802</name>
</gene>
<evidence type="ECO:0000313" key="3">
    <source>
        <dbReference type="Proteomes" id="UP000836841"/>
    </source>
</evidence>
<protein>
    <recommendedName>
        <fullName evidence="1">FKB95-like N-terminal Kelch domain-containing protein</fullName>
    </recommendedName>
</protein>
<dbReference type="Proteomes" id="UP000836841">
    <property type="component" value="Chromosome 3"/>
</dbReference>
<evidence type="ECO:0000259" key="1">
    <source>
        <dbReference type="Pfam" id="PF25210"/>
    </source>
</evidence>
<feature type="domain" description="FKB95-like N-terminal Kelch" evidence="1">
    <location>
        <begin position="1"/>
        <end position="199"/>
    </location>
</feature>
<dbReference type="Gene3D" id="2.120.10.80">
    <property type="entry name" value="Kelch-type beta propeller"/>
    <property type="match status" value="1"/>
</dbReference>
<name>A0AAU9RZR6_THLAR</name>
<sequence>MPPRASYVAVGSEIYVISSVCDGDKTSTVLSIDCRSHTVQPLPSMPVPMSSLVADIIDGRIYVIGDRTAMFNTETKTWEPIMEVTGAYDCVAMAGKLYTRKYKDHFVYFVYDPKERKCETEEVLNSKLWMDTCVVDDVLYYYDEDDDSLNTYDPKQRCWGVVKGLEELLAEMNASYTLKNIVGYSGKLYLFIEKEKKKTKRDFVCGDLAGKTSRSRCFG</sequence>
<dbReference type="PANTHER" id="PTHR24414">
    <property type="entry name" value="F-BOX/KELCH-REPEAT PROTEIN SKIP4"/>
    <property type="match status" value="1"/>
</dbReference>
<dbReference type="Pfam" id="PF25210">
    <property type="entry name" value="Kelch_FKB95"/>
    <property type="match status" value="1"/>
</dbReference>
<dbReference type="PANTHER" id="PTHR24414:SF128">
    <property type="entry name" value="F-BOX DOMAIN-CONTAINING PROTEIN"/>
    <property type="match status" value="1"/>
</dbReference>
<proteinExistence type="predicted"/>